<dbReference type="AlphaFoldDB" id="A0AAV8XBD1"/>
<comment type="caution">
    <text evidence="2">The sequence shown here is derived from an EMBL/GenBank/DDBJ whole genome shotgun (WGS) entry which is preliminary data.</text>
</comment>
<organism evidence="2 3">
    <name type="scientific">Rhamnusium bicolor</name>
    <dbReference type="NCBI Taxonomy" id="1586634"/>
    <lineage>
        <taxon>Eukaryota</taxon>
        <taxon>Metazoa</taxon>
        <taxon>Ecdysozoa</taxon>
        <taxon>Arthropoda</taxon>
        <taxon>Hexapoda</taxon>
        <taxon>Insecta</taxon>
        <taxon>Pterygota</taxon>
        <taxon>Neoptera</taxon>
        <taxon>Endopterygota</taxon>
        <taxon>Coleoptera</taxon>
        <taxon>Polyphaga</taxon>
        <taxon>Cucujiformia</taxon>
        <taxon>Chrysomeloidea</taxon>
        <taxon>Cerambycidae</taxon>
        <taxon>Lepturinae</taxon>
        <taxon>Rhagiini</taxon>
        <taxon>Rhamnusium</taxon>
    </lineage>
</organism>
<name>A0AAV8XBD1_9CUCU</name>
<accession>A0AAV8XBD1</accession>
<evidence type="ECO:0000313" key="2">
    <source>
        <dbReference type="EMBL" id="KAJ8936327.1"/>
    </source>
</evidence>
<proteinExistence type="predicted"/>
<evidence type="ECO:0000313" key="3">
    <source>
        <dbReference type="Proteomes" id="UP001162156"/>
    </source>
</evidence>
<feature type="region of interest" description="Disordered" evidence="1">
    <location>
        <begin position="41"/>
        <end position="63"/>
    </location>
</feature>
<feature type="compositionally biased region" description="Acidic residues" evidence="1">
    <location>
        <begin position="47"/>
        <end position="57"/>
    </location>
</feature>
<feature type="non-terminal residue" evidence="2">
    <location>
        <position position="1"/>
    </location>
</feature>
<protein>
    <submittedName>
        <fullName evidence="2">Uncharacterized protein</fullName>
    </submittedName>
</protein>
<dbReference type="EMBL" id="JANEYF010003428">
    <property type="protein sequence ID" value="KAJ8936327.1"/>
    <property type="molecule type" value="Genomic_DNA"/>
</dbReference>
<sequence length="178" mass="19771">RYRVTIIFTYRVLYFSGISLQEALDIAYDEGDVTDIYIEPPESTVLTDEDSADEDGGVADNLSAPQLSAPAEVVFGNKNRLGMEDNDGKPILHNSKTTYLTRYQVPARAPGRVPKAAGSNFRVCNDIRYDGVHHYVIPVPEGKRRRCGGDNCGSRGRTMCCKCNIGLCVDCFRNFHTQ</sequence>
<reference evidence="2" key="1">
    <citation type="journal article" date="2023" name="Insect Mol. Biol.">
        <title>Genome sequencing provides insights into the evolution of gene families encoding plant cell wall-degrading enzymes in longhorned beetles.</title>
        <authorList>
            <person name="Shin N.R."/>
            <person name="Okamura Y."/>
            <person name="Kirsch R."/>
            <person name="Pauchet Y."/>
        </authorList>
    </citation>
    <scope>NUCLEOTIDE SEQUENCE</scope>
    <source>
        <strain evidence="2">RBIC_L_NR</strain>
    </source>
</reference>
<dbReference type="Proteomes" id="UP001162156">
    <property type="component" value="Unassembled WGS sequence"/>
</dbReference>
<keyword evidence="3" id="KW-1185">Reference proteome</keyword>
<evidence type="ECO:0000256" key="1">
    <source>
        <dbReference type="SAM" id="MobiDB-lite"/>
    </source>
</evidence>
<gene>
    <name evidence="2" type="ORF">NQ314_012400</name>
</gene>